<evidence type="ECO:0000256" key="2">
    <source>
        <dbReference type="ARBA" id="ARBA00022574"/>
    </source>
</evidence>
<evidence type="ECO:0000256" key="6">
    <source>
        <dbReference type="SAM" id="MobiDB-lite"/>
    </source>
</evidence>
<dbReference type="OrthoDB" id="1565412at2759"/>
<dbReference type="SUPFAM" id="SSF50978">
    <property type="entry name" value="WD40 repeat-like"/>
    <property type="match status" value="1"/>
</dbReference>
<proteinExistence type="inferred from homology"/>
<keyword evidence="5" id="KW-0238">DNA-binding</keyword>
<dbReference type="AlphaFoldDB" id="A0A5N6KUF1"/>
<comment type="similarity">
    <text evidence="1">Belongs to the WD repeat DDB2/WDR76 family.</text>
</comment>
<keyword evidence="8" id="KW-1185">Reference proteome</keyword>
<gene>
    <name evidence="7" type="ORF">FH972_023019</name>
</gene>
<organism evidence="7 8">
    <name type="scientific">Carpinus fangiana</name>
    <dbReference type="NCBI Taxonomy" id="176857"/>
    <lineage>
        <taxon>Eukaryota</taxon>
        <taxon>Viridiplantae</taxon>
        <taxon>Streptophyta</taxon>
        <taxon>Embryophyta</taxon>
        <taxon>Tracheophyta</taxon>
        <taxon>Spermatophyta</taxon>
        <taxon>Magnoliopsida</taxon>
        <taxon>eudicotyledons</taxon>
        <taxon>Gunneridae</taxon>
        <taxon>Pentapetalae</taxon>
        <taxon>rosids</taxon>
        <taxon>fabids</taxon>
        <taxon>Fagales</taxon>
        <taxon>Betulaceae</taxon>
        <taxon>Carpinus</taxon>
    </lineage>
</organism>
<dbReference type="GO" id="GO:0005634">
    <property type="term" value="C:nucleus"/>
    <property type="evidence" value="ECO:0007669"/>
    <property type="project" value="TreeGrafter"/>
</dbReference>
<name>A0A5N6KUF1_9ROSI</name>
<evidence type="ECO:0000313" key="7">
    <source>
        <dbReference type="EMBL" id="KAB8345967.1"/>
    </source>
</evidence>
<dbReference type="EMBL" id="VIBQ01000013">
    <property type="protein sequence ID" value="KAB8345967.1"/>
    <property type="molecule type" value="Genomic_DNA"/>
</dbReference>
<dbReference type="Pfam" id="PF00400">
    <property type="entry name" value="WD40"/>
    <property type="match status" value="2"/>
</dbReference>
<dbReference type="Gene3D" id="2.130.10.10">
    <property type="entry name" value="YVTN repeat-like/Quinoprotein amine dehydrogenase"/>
    <property type="match status" value="1"/>
</dbReference>
<evidence type="ECO:0008006" key="9">
    <source>
        <dbReference type="Google" id="ProtNLM"/>
    </source>
</evidence>
<dbReference type="InterPro" id="IPR050853">
    <property type="entry name" value="WD_repeat_DNA-damage-binding"/>
</dbReference>
<protein>
    <recommendedName>
        <fullName evidence="9">DNA damage-binding protein CMR1</fullName>
    </recommendedName>
</protein>
<dbReference type="GO" id="GO:0003677">
    <property type="term" value="F:DNA binding"/>
    <property type="evidence" value="ECO:0007669"/>
    <property type="project" value="UniProtKB-KW"/>
</dbReference>
<keyword evidence="3" id="KW-0677">Repeat</keyword>
<reference evidence="7 8" key="1">
    <citation type="submission" date="2019-06" db="EMBL/GenBank/DDBJ databases">
        <title>A chromosomal-level reference genome of Carpinus fangiana (Coryloideae, Betulaceae).</title>
        <authorList>
            <person name="Yang X."/>
            <person name="Wang Z."/>
            <person name="Zhang L."/>
            <person name="Hao G."/>
            <person name="Liu J."/>
            <person name="Yang Y."/>
        </authorList>
    </citation>
    <scope>NUCLEOTIDE SEQUENCE [LARGE SCALE GENOMIC DNA]</scope>
    <source>
        <strain evidence="7">Cfa_2016G</strain>
        <tissue evidence="7">Leaf</tissue>
    </source>
</reference>
<dbReference type="PANTHER" id="PTHR14773">
    <property type="entry name" value="WD REPEAT-CONTAINING PROTEIN 76"/>
    <property type="match status" value="1"/>
</dbReference>
<keyword evidence="4" id="KW-0227">DNA damage</keyword>
<keyword evidence="2" id="KW-0853">WD repeat</keyword>
<dbReference type="PROSITE" id="PS00678">
    <property type="entry name" value="WD_REPEATS_1"/>
    <property type="match status" value="1"/>
</dbReference>
<evidence type="ECO:0000256" key="1">
    <source>
        <dbReference type="ARBA" id="ARBA00005434"/>
    </source>
</evidence>
<evidence type="ECO:0000256" key="5">
    <source>
        <dbReference type="ARBA" id="ARBA00023125"/>
    </source>
</evidence>
<comment type="caution">
    <text evidence="7">The sequence shown here is derived from an EMBL/GenBank/DDBJ whole genome shotgun (WGS) entry which is preliminary data.</text>
</comment>
<dbReference type="SMART" id="SM00320">
    <property type="entry name" value="WD40"/>
    <property type="match status" value="4"/>
</dbReference>
<sequence>MPPRKSLVQESEYEIQRKANIEKNKALLRELQLNAASAGLAPPKTRQPGSSSSATKKKPAPKKIKQEDITPRRISSRLKGIEADSEVAKRKAEEEFNARIEADRVKRQRVSGPLAIGDILVNGDASNWNKSGNWLRDVKPANPYERTFDEADIKATTSKELRELREKMSGLQLWQDIEPSRIKEDEFTPEITTFKQHTRTISAMTTTPTQPQNLYTASYDSSIRCLDLAKGVSVEVYAPSDTSLDEPVSGVSIPITDPNMLYFTTLNGAFGMHDTRTNAKSSTQVYQLSEKKIGGFSVHPLHPHLLATASLDRYLRLWDLRQMVKTEGGDRLPSLLAEHESRLSVSHAAFNAAGDIATSSYDDTIKIHHLAASFAQASTSSTPSKSKTRAKAATVAEWSAGKTLTDEQFVPTTVIPHNNQTGRWVTILRPHWQQRPSAVGGGAQRFAIGNMNRFVDVYTGEGEQVAQLGGDGITAVPAVAVFHPSCDWVAGGTASGKLCLWE</sequence>
<dbReference type="InterPro" id="IPR015943">
    <property type="entry name" value="WD40/YVTN_repeat-like_dom_sf"/>
</dbReference>
<evidence type="ECO:0000256" key="3">
    <source>
        <dbReference type="ARBA" id="ARBA00022737"/>
    </source>
</evidence>
<dbReference type="GO" id="GO:2000001">
    <property type="term" value="P:regulation of DNA damage checkpoint"/>
    <property type="evidence" value="ECO:0007669"/>
    <property type="project" value="TreeGrafter"/>
</dbReference>
<dbReference type="InterPro" id="IPR001680">
    <property type="entry name" value="WD40_rpt"/>
</dbReference>
<feature type="region of interest" description="Disordered" evidence="6">
    <location>
        <begin position="36"/>
        <end position="77"/>
    </location>
</feature>
<evidence type="ECO:0000256" key="4">
    <source>
        <dbReference type="ARBA" id="ARBA00022763"/>
    </source>
</evidence>
<dbReference type="InterPro" id="IPR036322">
    <property type="entry name" value="WD40_repeat_dom_sf"/>
</dbReference>
<accession>A0A5N6KUF1</accession>
<dbReference type="InterPro" id="IPR019775">
    <property type="entry name" value="WD40_repeat_CS"/>
</dbReference>
<evidence type="ECO:0000313" key="8">
    <source>
        <dbReference type="Proteomes" id="UP000327013"/>
    </source>
</evidence>
<dbReference type="GO" id="GO:0006974">
    <property type="term" value="P:DNA damage response"/>
    <property type="evidence" value="ECO:0007669"/>
    <property type="project" value="UniProtKB-KW"/>
</dbReference>
<dbReference type="Proteomes" id="UP000327013">
    <property type="component" value="Unassembled WGS sequence"/>
</dbReference>
<dbReference type="PANTHER" id="PTHR14773:SF0">
    <property type="entry name" value="WD REPEAT-CONTAINING PROTEIN 76"/>
    <property type="match status" value="1"/>
</dbReference>